<feature type="domain" description="FecR protein" evidence="2">
    <location>
        <begin position="113"/>
        <end position="208"/>
    </location>
</feature>
<proteinExistence type="predicted"/>
<dbReference type="Proteomes" id="UP000644010">
    <property type="component" value="Unassembled WGS sequence"/>
</dbReference>
<sequence>MENSNISRIVRQYLSKRFPKETEERIQRWIIADKHMKEKEEASLAYWTELETKITPDTYAALKRVNSRIGYSERQSADTLFYKKALRIAAVLIPLFLITGGYFYYTQHKLTEITVAYGETKHLFLPDSSEIWINAGSNVKFPKTFTDDSLRQVYLEGEAYFSVRKNPAQPFIVKTEQLSVKVLGTKFNVKAYPDDECITATLTSGKVEVSPQSQAPQTLAPNEQLIYNIKTSVLNIEKVSPAETDAWLSGQILFINTSFGEMIQTLERHFNVTIDDKTAISASKQYTVKFLKGETLDEILNVLKDVVGFTYRQQGATIVLSKQYK</sequence>
<evidence type="ECO:0000259" key="2">
    <source>
        <dbReference type="Pfam" id="PF04773"/>
    </source>
</evidence>
<accession>A0ABR7E858</accession>
<feature type="domain" description="Protein FecR C-terminal" evidence="3">
    <location>
        <begin position="252"/>
        <end position="319"/>
    </location>
</feature>
<protein>
    <submittedName>
        <fullName evidence="4">DUF4974 domain-containing protein</fullName>
    </submittedName>
</protein>
<keyword evidence="5" id="KW-1185">Reference proteome</keyword>
<gene>
    <name evidence="4" type="ORF">H8S77_23440</name>
</gene>
<dbReference type="PANTHER" id="PTHR30273:SF2">
    <property type="entry name" value="PROTEIN FECR"/>
    <property type="match status" value="1"/>
</dbReference>
<dbReference type="InterPro" id="IPR032508">
    <property type="entry name" value="FecR_C"/>
</dbReference>
<reference evidence="4 5" key="1">
    <citation type="submission" date="2020-08" db="EMBL/GenBank/DDBJ databases">
        <title>Genome public.</title>
        <authorList>
            <person name="Liu C."/>
            <person name="Sun Q."/>
        </authorList>
    </citation>
    <scope>NUCLEOTIDE SEQUENCE [LARGE SCALE GENOMIC DNA]</scope>
    <source>
        <strain evidence="4 5">BX2</strain>
    </source>
</reference>
<organism evidence="4 5">
    <name type="scientific">Parabacteroides segnis</name>
    <dbReference type="NCBI Taxonomy" id="2763058"/>
    <lineage>
        <taxon>Bacteria</taxon>
        <taxon>Pseudomonadati</taxon>
        <taxon>Bacteroidota</taxon>
        <taxon>Bacteroidia</taxon>
        <taxon>Bacteroidales</taxon>
        <taxon>Tannerellaceae</taxon>
        <taxon>Parabacteroides</taxon>
    </lineage>
</organism>
<evidence type="ECO:0000313" key="4">
    <source>
        <dbReference type="EMBL" id="MBC5645833.1"/>
    </source>
</evidence>
<dbReference type="InterPro" id="IPR006860">
    <property type="entry name" value="FecR"/>
</dbReference>
<keyword evidence="1" id="KW-0472">Membrane</keyword>
<dbReference type="Gene3D" id="2.60.120.1440">
    <property type="match status" value="1"/>
</dbReference>
<dbReference type="EMBL" id="JACOOI010000038">
    <property type="protein sequence ID" value="MBC5645833.1"/>
    <property type="molecule type" value="Genomic_DNA"/>
</dbReference>
<keyword evidence="1" id="KW-1133">Transmembrane helix</keyword>
<evidence type="ECO:0000259" key="3">
    <source>
        <dbReference type="Pfam" id="PF16344"/>
    </source>
</evidence>
<dbReference type="Gene3D" id="3.55.50.30">
    <property type="match status" value="1"/>
</dbReference>
<keyword evidence="1" id="KW-0812">Transmembrane</keyword>
<dbReference type="RefSeq" id="WP_186961436.1">
    <property type="nucleotide sequence ID" value="NZ_JACOOI010000038.1"/>
</dbReference>
<name>A0ABR7E858_9BACT</name>
<feature type="transmembrane region" description="Helical" evidence="1">
    <location>
        <begin position="85"/>
        <end position="105"/>
    </location>
</feature>
<comment type="caution">
    <text evidence="4">The sequence shown here is derived from an EMBL/GenBank/DDBJ whole genome shotgun (WGS) entry which is preliminary data.</text>
</comment>
<dbReference type="PIRSF" id="PIRSF018266">
    <property type="entry name" value="FecR"/>
    <property type="match status" value="1"/>
</dbReference>
<dbReference type="PANTHER" id="PTHR30273">
    <property type="entry name" value="PERIPLASMIC SIGNAL SENSOR AND SIGMA FACTOR ACTIVATOR FECR-RELATED"/>
    <property type="match status" value="1"/>
</dbReference>
<dbReference type="Pfam" id="PF04773">
    <property type="entry name" value="FecR"/>
    <property type="match status" value="1"/>
</dbReference>
<evidence type="ECO:0000313" key="5">
    <source>
        <dbReference type="Proteomes" id="UP000644010"/>
    </source>
</evidence>
<evidence type="ECO:0000256" key="1">
    <source>
        <dbReference type="SAM" id="Phobius"/>
    </source>
</evidence>
<dbReference type="Pfam" id="PF16344">
    <property type="entry name" value="FecR_C"/>
    <property type="match status" value="1"/>
</dbReference>
<dbReference type="InterPro" id="IPR012373">
    <property type="entry name" value="Ferrdict_sens_TM"/>
</dbReference>